<keyword evidence="1" id="KW-0812">Transmembrane</keyword>
<sequence>MDRRPRNRDGRPVDPVPFVVVAGIGAMLAFSLGPLYGLAYGLSLRTALTVSAAAAVAIVGGAYQQFVRHGTPAAADVRRADADRLCYLALALGAILLGLSIPLL</sequence>
<gene>
    <name evidence="2" type="ORF">ACFSBJ_05605</name>
</gene>
<comment type="caution">
    <text evidence="2">The sequence shown here is derived from an EMBL/GenBank/DDBJ whole genome shotgun (WGS) entry which is preliminary data.</text>
</comment>
<keyword evidence="3" id="KW-1185">Reference proteome</keyword>
<keyword evidence="1" id="KW-0472">Membrane</keyword>
<dbReference type="EMBL" id="JBHUDL010000009">
    <property type="protein sequence ID" value="MFD1633209.1"/>
    <property type="molecule type" value="Genomic_DNA"/>
</dbReference>
<name>A0ABD6CYR9_9EURY</name>
<feature type="transmembrane region" description="Helical" evidence="1">
    <location>
        <begin position="42"/>
        <end position="63"/>
    </location>
</feature>
<keyword evidence="1" id="KW-1133">Transmembrane helix</keyword>
<dbReference type="RefSeq" id="WP_256405895.1">
    <property type="nucleotide sequence ID" value="NZ_CP187151.1"/>
</dbReference>
<evidence type="ECO:0000313" key="2">
    <source>
        <dbReference type="EMBL" id="MFD1633209.1"/>
    </source>
</evidence>
<protein>
    <submittedName>
        <fullName evidence="2">Uncharacterized protein</fullName>
    </submittedName>
</protein>
<evidence type="ECO:0000256" key="1">
    <source>
        <dbReference type="SAM" id="Phobius"/>
    </source>
</evidence>
<dbReference type="Proteomes" id="UP001597075">
    <property type="component" value="Unassembled WGS sequence"/>
</dbReference>
<proteinExistence type="predicted"/>
<evidence type="ECO:0000313" key="3">
    <source>
        <dbReference type="Proteomes" id="UP001597075"/>
    </source>
</evidence>
<reference evidence="2 3" key="1">
    <citation type="journal article" date="2019" name="Int. J. Syst. Evol. Microbiol.">
        <title>The Global Catalogue of Microorganisms (GCM) 10K type strain sequencing project: providing services to taxonomists for standard genome sequencing and annotation.</title>
        <authorList>
            <consortium name="The Broad Institute Genomics Platform"/>
            <consortium name="The Broad Institute Genome Sequencing Center for Infectious Disease"/>
            <person name="Wu L."/>
            <person name="Ma J."/>
        </authorList>
    </citation>
    <scope>NUCLEOTIDE SEQUENCE [LARGE SCALE GENOMIC DNA]</scope>
    <source>
        <strain evidence="2 3">CGMCC 1.10594</strain>
    </source>
</reference>
<accession>A0ABD6CYR9</accession>
<feature type="transmembrane region" description="Helical" evidence="1">
    <location>
        <begin position="12"/>
        <end position="36"/>
    </location>
</feature>
<organism evidence="2 3">
    <name type="scientific">Haloplanus ruber</name>
    <dbReference type="NCBI Taxonomy" id="869892"/>
    <lineage>
        <taxon>Archaea</taxon>
        <taxon>Methanobacteriati</taxon>
        <taxon>Methanobacteriota</taxon>
        <taxon>Stenosarchaea group</taxon>
        <taxon>Halobacteria</taxon>
        <taxon>Halobacteriales</taxon>
        <taxon>Haloferacaceae</taxon>
        <taxon>Haloplanus</taxon>
    </lineage>
</organism>
<dbReference type="AlphaFoldDB" id="A0ABD6CYR9"/>
<feature type="transmembrane region" description="Helical" evidence="1">
    <location>
        <begin position="84"/>
        <end position="103"/>
    </location>
</feature>